<accession>A0AA88NGW8</accession>
<dbReference type="InterPro" id="IPR037391">
    <property type="entry name" value="PMF1-bd"/>
</dbReference>
<keyword evidence="4" id="KW-1185">Reference proteome</keyword>
<feature type="coiled-coil region" evidence="1">
    <location>
        <begin position="499"/>
        <end position="659"/>
    </location>
</feature>
<dbReference type="PANTHER" id="PTHR18881">
    <property type="entry name" value="POLYAMINE-MODULATED FACTOR 1-BINDING PROTEIN 1-RELATED"/>
    <property type="match status" value="1"/>
</dbReference>
<feature type="coiled-coil region" evidence="1">
    <location>
        <begin position="695"/>
        <end position="933"/>
    </location>
</feature>
<proteinExistence type="predicted"/>
<sequence length="1224" mass="143048">MQEKTTGGKSRLWSQGVDPFNLLPLSGETHQKGVNHNPTSDIRHLLNEMVGLYEQRLTCLEMDASITREELLQKKVDFLWSFVNDFADQNQVLVQTIEELQKEAKPSTSDRILDYELTLQVMFLTHSTCSYTNQCSLRKRQTDRVCDVDLRTSLLDDLVRPVTYIPHDSGSPVQIPDESKGLKIHLQNKDLVNSDLETEFIEDSVEMQKVLKDQLMQLQSELSCLQQIHKDSMKEIAEKDVCITKLQANIQLLQQEGVDTQNQLSKLKVRVRELQEEKLKLKYEKEHQKAEERRWQEQQKRDEEWVKRVEGQKRTEEEWKKKVEDERKIHAQAVKKWAEKTAALNSQMKERDERARHLDQDVVGLQATQDSLKKTLAVKEKHTQQLVEDNTQLKESLATLQSKLQTSERMLSHINETLDQTKSSLNAERQQKQQIQDQVEQGNKEIEHLQQELTHVHRTTEKKVQKREAKICALVKELTESKKQHSDCQKLLLKWEKELGKLCEERDVLRAKMEDQSRECVHLNQTRERLEADLAVSHEKMHTLHLEVRSRDQLIVQLRCEMKTAEQNYQGTHEQVAALEGEVRHLNHKIRGHQDAACELSKKIRDIERLKDQKEKERQELHDQLHISQQQLLATHHQLKGAKEELKDANLQAQEQKETTAIFKKKYTAAMEAVHSVQVQVEQLQDDLCCSQQQLRESQLASQSVKEELAELERRYQEMVGKWESSQEALDQLTDQLQATVILLNESQQKVDHFESLMESLQEQVDTLKKQKLMLESDLQLYRQMHSHSDEEYLRLVRNSQQLQKCCTEQEERLAECEKAILQMKSELERQAEEKLGLKQTLAESNHTYLRNRNQLEQEVSHLKEVVARLELELADTQKVQMELIKRSEEELRGAWQEVARSSRELDAQKGEVQRLQDKLQVEEEKLRSAIREKQSLSTCIRQLSQEMEKLHGKHQVTVKELAARAEEARQMEGCLSEGKLAEEKIRSMAVSLEMEVAELRKNLQQTVGQKLQAEKEKQDAQDQVDTLRLELEATQSDNANLRRESQLVMTNVKCWIAEQKAASESLTVQMKAQNKVLLIVTEEKEHLQEANDTLKVEVKRLKAMADEKERDMERFKRERGTERERHMENRSSVALNLSKIEDMQTRMRSNLEAIGMLNQQLNTLRKENKQLRRQLEEEMSRRRHVERLLPPSTCQTYSTIRLPMSLGSEFTYAAVSKCSFSRF</sequence>
<evidence type="ECO:0000256" key="1">
    <source>
        <dbReference type="SAM" id="Coils"/>
    </source>
</evidence>
<feature type="region of interest" description="Disordered" evidence="2">
    <location>
        <begin position="1112"/>
        <end position="1131"/>
    </location>
</feature>
<organism evidence="3 4">
    <name type="scientific">Channa striata</name>
    <name type="common">Snakehead murrel</name>
    <name type="synonym">Ophicephalus striatus</name>
    <dbReference type="NCBI Taxonomy" id="64152"/>
    <lineage>
        <taxon>Eukaryota</taxon>
        <taxon>Metazoa</taxon>
        <taxon>Chordata</taxon>
        <taxon>Craniata</taxon>
        <taxon>Vertebrata</taxon>
        <taxon>Euteleostomi</taxon>
        <taxon>Actinopterygii</taxon>
        <taxon>Neopterygii</taxon>
        <taxon>Teleostei</taxon>
        <taxon>Neoteleostei</taxon>
        <taxon>Acanthomorphata</taxon>
        <taxon>Anabantaria</taxon>
        <taxon>Anabantiformes</taxon>
        <taxon>Channoidei</taxon>
        <taxon>Channidae</taxon>
        <taxon>Channa</taxon>
    </lineage>
</organism>
<evidence type="ECO:0000313" key="3">
    <source>
        <dbReference type="EMBL" id="KAK2859353.1"/>
    </source>
</evidence>
<comment type="caution">
    <text evidence="3">The sequence shown here is derived from an EMBL/GenBank/DDBJ whole genome shotgun (WGS) entry which is preliminary data.</text>
</comment>
<dbReference type="SUPFAM" id="SSF57997">
    <property type="entry name" value="Tropomyosin"/>
    <property type="match status" value="1"/>
</dbReference>
<gene>
    <name evidence="3" type="ORF">Q5P01_003973</name>
</gene>
<feature type="coiled-coil region" evidence="1">
    <location>
        <begin position="1155"/>
        <end position="1189"/>
    </location>
</feature>
<evidence type="ECO:0000256" key="2">
    <source>
        <dbReference type="SAM" id="MobiDB-lite"/>
    </source>
</evidence>
<feature type="coiled-coil region" evidence="1">
    <location>
        <begin position="983"/>
        <end position="1045"/>
    </location>
</feature>
<protein>
    <submittedName>
        <fullName evidence="3">Uncharacterized protein</fullName>
    </submittedName>
</protein>
<evidence type="ECO:0000313" key="4">
    <source>
        <dbReference type="Proteomes" id="UP001187415"/>
    </source>
</evidence>
<name>A0AA88NGW8_CHASR</name>
<dbReference type="Proteomes" id="UP001187415">
    <property type="component" value="Unassembled WGS sequence"/>
</dbReference>
<reference evidence="3" key="1">
    <citation type="submission" date="2023-07" db="EMBL/GenBank/DDBJ databases">
        <title>Chromosome-level Genome Assembly of Striped Snakehead (Channa striata).</title>
        <authorList>
            <person name="Liu H."/>
        </authorList>
    </citation>
    <scope>NUCLEOTIDE SEQUENCE</scope>
    <source>
        <strain evidence="3">Gz</strain>
        <tissue evidence="3">Muscle</tissue>
    </source>
</reference>
<feature type="coiled-coil region" evidence="1">
    <location>
        <begin position="208"/>
        <end position="300"/>
    </location>
</feature>
<dbReference type="AlphaFoldDB" id="A0AA88NGW8"/>
<dbReference type="PANTHER" id="PTHR18881:SF2">
    <property type="entry name" value="POLYAMINE-MODULATED FACTOR 1-BINDING PROTEIN 1"/>
    <property type="match status" value="1"/>
</dbReference>
<dbReference type="GO" id="GO:0007283">
    <property type="term" value="P:spermatogenesis"/>
    <property type="evidence" value="ECO:0007669"/>
    <property type="project" value="TreeGrafter"/>
</dbReference>
<keyword evidence="1" id="KW-0175">Coiled coil</keyword>
<dbReference type="EMBL" id="JAUPFM010000002">
    <property type="protein sequence ID" value="KAK2859353.1"/>
    <property type="molecule type" value="Genomic_DNA"/>
</dbReference>
<feature type="compositionally biased region" description="Basic and acidic residues" evidence="2">
    <location>
        <begin position="1112"/>
        <end position="1130"/>
    </location>
</feature>
<feature type="coiled-coil region" evidence="1">
    <location>
        <begin position="383"/>
        <end position="452"/>
    </location>
</feature>